<comment type="caution">
    <text evidence="2">The sequence shown here is derived from an EMBL/GenBank/DDBJ whole genome shotgun (WGS) entry which is preliminary data.</text>
</comment>
<accession>A0ABU3P4S7</accession>
<organism evidence="2 3">
    <name type="scientific">Anaeroselena agilis</name>
    <dbReference type="NCBI Taxonomy" id="3063788"/>
    <lineage>
        <taxon>Bacteria</taxon>
        <taxon>Bacillati</taxon>
        <taxon>Bacillota</taxon>
        <taxon>Negativicutes</taxon>
        <taxon>Acetonemataceae</taxon>
        <taxon>Anaeroselena</taxon>
    </lineage>
</organism>
<dbReference type="RefSeq" id="WP_413781601.1">
    <property type="nucleotide sequence ID" value="NZ_JAUOZS010000001.1"/>
</dbReference>
<keyword evidence="2" id="KW-0946">Virion</keyword>
<sequence>MDCQQQMMLFKKIQEMQFVAIELHLYLDTHPCDQDALNDYNCAVEMLNKLMSEYEEEFGSLLAHGFHGRKEWNWIEGPWPWEMSY</sequence>
<evidence type="ECO:0000313" key="3">
    <source>
        <dbReference type="Proteomes" id="UP001254848"/>
    </source>
</evidence>
<reference evidence="2 3" key="1">
    <citation type="submission" date="2023-07" db="EMBL/GenBank/DDBJ databases">
        <title>The novel representative of Negativicutes class, Anaeroselena agilis gen. nov. sp. nov.</title>
        <authorList>
            <person name="Prokofeva M.I."/>
            <person name="Elcheninov A.G."/>
            <person name="Klyukina A."/>
            <person name="Kublanov I.V."/>
            <person name="Frolov E.N."/>
            <person name="Podosokorskaya O.A."/>
        </authorList>
    </citation>
    <scope>NUCLEOTIDE SEQUENCE [LARGE SCALE GENOMIC DNA]</scope>
    <source>
        <strain evidence="2 3">4137-cl</strain>
    </source>
</reference>
<keyword evidence="3" id="KW-1185">Reference proteome</keyword>
<feature type="domain" description="Protein CotJB" evidence="1">
    <location>
        <begin position="9"/>
        <end position="82"/>
    </location>
</feature>
<gene>
    <name evidence="2" type="ORF">Q4T40_18050</name>
</gene>
<dbReference type="Proteomes" id="UP001254848">
    <property type="component" value="Unassembled WGS sequence"/>
</dbReference>
<dbReference type="EMBL" id="JAUOZS010000001">
    <property type="protein sequence ID" value="MDT8903141.1"/>
    <property type="molecule type" value="Genomic_DNA"/>
</dbReference>
<dbReference type="InterPro" id="IPR016571">
    <property type="entry name" value="Spore_coat_assembly_CotJB"/>
</dbReference>
<proteinExistence type="predicted"/>
<evidence type="ECO:0000313" key="2">
    <source>
        <dbReference type="EMBL" id="MDT8903141.1"/>
    </source>
</evidence>
<dbReference type="PIRSF" id="PIRSF010606">
    <property type="entry name" value="Spore_coat_CotJB"/>
    <property type="match status" value="1"/>
</dbReference>
<name>A0ABU3P4S7_9FIRM</name>
<dbReference type="InterPro" id="IPR024207">
    <property type="entry name" value="CotJB_dom"/>
</dbReference>
<protein>
    <submittedName>
        <fullName evidence="2">Spore coat protein CotJB</fullName>
    </submittedName>
</protein>
<evidence type="ECO:0000259" key="1">
    <source>
        <dbReference type="Pfam" id="PF12652"/>
    </source>
</evidence>
<keyword evidence="2" id="KW-0167">Capsid protein</keyword>
<dbReference type="Pfam" id="PF12652">
    <property type="entry name" value="CotJB"/>
    <property type="match status" value="1"/>
</dbReference>